<evidence type="ECO:0000313" key="2">
    <source>
        <dbReference type="Proteomes" id="UP000236291"/>
    </source>
</evidence>
<reference evidence="1 2" key="1">
    <citation type="journal article" date="2014" name="Am. J. Bot.">
        <title>Genome assembly and annotation for red clover (Trifolium pratense; Fabaceae).</title>
        <authorList>
            <person name="Istvanek J."/>
            <person name="Jaros M."/>
            <person name="Krenek A."/>
            <person name="Repkova J."/>
        </authorList>
    </citation>
    <scope>NUCLEOTIDE SEQUENCE [LARGE SCALE GENOMIC DNA]</scope>
    <source>
        <strain evidence="2">cv. Tatra</strain>
        <tissue evidence="1">Young leaves</tissue>
    </source>
</reference>
<dbReference type="AlphaFoldDB" id="A0A2K3LJ98"/>
<dbReference type="Proteomes" id="UP000236291">
    <property type="component" value="Unassembled WGS sequence"/>
</dbReference>
<gene>
    <name evidence="1" type="ORF">L195_g034547</name>
</gene>
<evidence type="ECO:0000313" key="1">
    <source>
        <dbReference type="EMBL" id="PNX78569.1"/>
    </source>
</evidence>
<comment type="caution">
    <text evidence="1">The sequence shown here is derived from an EMBL/GenBank/DDBJ whole genome shotgun (WGS) entry which is preliminary data.</text>
</comment>
<dbReference type="EMBL" id="ASHM01034352">
    <property type="protein sequence ID" value="PNX78569.1"/>
    <property type="molecule type" value="Genomic_DNA"/>
</dbReference>
<proteinExistence type="predicted"/>
<reference evidence="1 2" key="2">
    <citation type="journal article" date="2017" name="Front. Plant Sci.">
        <title>Gene Classification and Mining of Molecular Markers Useful in Red Clover (Trifolium pratense) Breeding.</title>
        <authorList>
            <person name="Istvanek J."/>
            <person name="Dluhosova J."/>
            <person name="Dluhos P."/>
            <person name="Patkova L."/>
            <person name="Nedelnik J."/>
            <person name="Repkova J."/>
        </authorList>
    </citation>
    <scope>NUCLEOTIDE SEQUENCE [LARGE SCALE GENOMIC DNA]</scope>
    <source>
        <strain evidence="2">cv. Tatra</strain>
        <tissue evidence="1">Young leaves</tissue>
    </source>
</reference>
<organism evidence="1 2">
    <name type="scientific">Trifolium pratense</name>
    <name type="common">Red clover</name>
    <dbReference type="NCBI Taxonomy" id="57577"/>
    <lineage>
        <taxon>Eukaryota</taxon>
        <taxon>Viridiplantae</taxon>
        <taxon>Streptophyta</taxon>
        <taxon>Embryophyta</taxon>
        <taxon>Tracheophyta</taxon>
        <taxon>Spermatophyta</taxon>
        <taxon>Magnoliopsida</taxon>
        <taxon>eudicotyledons</taxon>
        <taxon>Gunneridae</taxon>
        <taxon>Pentapetalae</taxon>
        <taxon>rosids</taxon>
        <taxon>fabids</taxon>
        <taxon>Fabales</taxon>
        <taxon>Fabaceae</taxon>
        <taxon>Papilionoideae</taxon>
        <taxon>50 kb inversion clade</taxon>
        <taxon>NPAAA clade</taxon>
        <taxon>Hologalegina</taxon>
        <taxon>IRL clade</taxon>
        <taxon>Trifolieae</taxon>
        <taxon>Trifolium</taxon>
    </lineage>
</organism>
<accession>A0A2K3LJ98</accession>
<protein>
    <submittedName>
        <fullName evidence="1">Uncharacterized protein</fullName>
    </submittedName>
</protein>
<name>A0A2K3LJ98_TRIPR</name>
<sequence>MSISVNEFWICDELILGYSVTVEYGNSALGQIWGLCEALSCRGKFPNIDVAGVQWVDGKRNPLRRSSIVDEMCSILREKNHLFHTPIAVVGVELMAVVGVDDDV</sequence>